<name>A0A9D4FZ19_DREPO</name>
<protein>
    <submittedName>
        <fullName evidence="1">Uncharacterized protein</fullName>
    </submittedName>
</protein>
<gene>
    <name evidence="1" type="ORF">DPMN_134490</name>
</gene>
<sequence length="123" mass="13974">MQNGGETTMTLYWFGLLIYQDAKTTKQFIKATSGQTIGDVVRKHVVNEHDELASLEASKSMIDTDKVKCDPTMPVNVLVESDLKCIHAILKYQTPQDRSIIKENAFDVLMAMRRNYCYLPSAR</sequence>
<evidence type="ECO:0000313" key="2">
    <source>
        <dbReference type="Proteomes" id="UP000828390"/>
    </source>
</evidence>
<accession>A0A9D4FZ19</accession>
<proteinExistence type="predicted"/>
<evidence type="ECO:0000313" key="1">
    <source>
        <dbReference type="EMBL" id="KAH3806174.1"/>
    </source>
</evidence>
<comment type="caution">
    <text evidence="1">The sequence shown here is derived from an EMBL/GenBank/DDBJ whole genome shotgun (WGS) entry which is preliminary data.</text>
</comment>
<dbReference type="AlphaFoldDB" id="A0A9D4FZ19"/>
<reference evidence="1" key="1">
    <citation type="journal article" date="2019" name="bioRxiv">
        <title>The Genome of the Zebra Mussel, Dreissena polymorpha: A Resource for Invasive Species Research.</title>
        <authorList>
            <person name="McCartney M.A."/>
            <person name="Auch B."/>
            <person name="Kono T."/>
            <person name="Mallez S."/>
            <person name="Zhang Y."/>
            <person name="Obille A."/>
            <person name="Becker A."/>
            <person name="Abrahante J.E."/>
            <person name="Garbe J."/>
            <person name="Badalamenti J.P."/>
            <person name="Herman A."/>
            <person name="Mangelson H."/>
            <person name="Liachko I."/>
            <person name="Sullivan S."/>
            <person name="Sone E.D."/>
            <person name="Koren S."/>
            <person name="Silverstein K.A.T."/>
            <person name="Beckman K.B."/>
            <person name="Gohl D.M."/>
        </authorList>
    </citation>
    <scope>NUCLEOTIDE SEQUENCE</scope>
    <source>
        <strain evidence="1">Duluth1</strain>
        <tissue evidence="1">Whole animal</tissue>
    </source>
</reference>
<dbReference type="Proteomes" id="UP000828390">
    <property type="component" value="Unassembled WGS sequence"/>
</dbReference>
<dbReference type="EMBL" id="JAIWYP010000006">
    <property type="protein sequence ID" value="KAH3806174.1"/>
    <property type="molecule type" value="Genomic_DNA"/>
</dbReference>
<organism evidence="1 2">
    <name type="scientific">Dreissena polymorpha</name>
    <name type="common">Zebra mussel</name>
    <name type="synonym">Mytilus polymorpha</name>
    <dbReference type="NCBI Taxonomy" id="45954"/>
    <lineage>
        <taxon>Eukaryota</taxon>
        <taxon>Metazoa</taxon>
        <taxon>Spiralia</taxon>
        <taxon>Lophotrochozoa</taxon>
        <taxon>Mollusca</taxon>
        <taxon>Bivalvia</taxon>
        <taxon>Autobranchia</taxon>
        <taxon>Heteroconchia</taxon>
        <taxon>Euheterodonta</taxon>
        <taxon>Imparidentia</taxon>
        <taxon>Neoheterodontei</taxon>
        <taxon>Myida</taxon>
        <taxon>Dreissenoidea</taxon>
        <taxon>Dreissenidae</taxon>
        <taxon>Dreissena</taxon>
    </lineage>
</organism>
<keyword evidence="2" id="KW-1185">Reference proteome</keyword>
<reference evidence="1" key="2">
    <citation type="submission" date="2020-11" db="EMBL/GenBank/DDBJ databases">
        <authorList>
            <person name="McCartney M.A."/>
            <person name="Auch B."/>
            <person name="Kono T."/>
            <person name="Mallez S."/>
            <person name="Becker A."/>
            <person name="Gohl D.M."/>
            <person name="Silverstein K.A.T."/>
            <person name="Koren S."/>
            <person name="Bechman K.B."/>
            <person name="Herman A."/>
            <person name="Abrahante J.E."/>
            <person name="Garbe J."/>
        </authorList>
    </citation>
    <scope>NUCLEOTIDE SEQUENCE</scope>
    <source>
        <strain evidence="1">Duluth1</strain>
        <tissue evidence="1">Whole animal</tissue>
    </source>
</reference>